<dbReference type="AlphaFoldDB" id="A0A2G9FJW4"/>
<dbReference type="Proteomes" id="UP000230719">
    <property type="component" value="Unassembled WGS sequence"/>
</dbReference>
<evidence type="ECO:0000256" key="3">
    <source>
        <dbReference type="ARBA" id="ARBA00022679"/>
    </source>
</evidence>
<dbReference type="EMBL" id="NPND01000004">
    <property type="protein sequence ID" value="PIM93161.1"/>
    <property type="molecule type" value="Genomic_DNA"/>
</dbReference>
<comment type="caution">
    <text evidence="8">The sequence shown here is derived from an EMBL/GenBank/DDBJ whole genome shotgun (WGS) entry which is preliminary data.</text>
</comment>
<comment type="function">
    <text evidence="5">Attaches a formyl group to the free amino group of methionyl-tRNA(fMet). The formyl group appears to play a dual role in the initiator identity of N-formylmethionyl-tRNA by promoting its recognition by IF2 and preventing the misappropriation of this tRNA by the elongation apparatus.</text>
</comment>
<dbReference type="InterPro" id="IPR044135">
    <property type="entry name" value="Met-tRNA-FMT_C"/>
</dbReference>
<dbReference type="GO" id="GO:0004479">
    <property type="term" value="F:methionyl-tRNA formyltransferase activity"/>
    <property type="evidence" value="ECO:0007669"/>
    <property type="project" value="UniProtKB-UniRule"/>
</dbReference>
<organism evidence="8 9">
    <name type="scientific">Fusobacterium animalis</name>
    <dbReference type="NCBI Taxonomy" id="76859"/>
    <lineage>
        <taxon>Bacteria</taxon>
        <taxon>Fusobacteriati</taxon>
        <taxon>Fusobacteriota</taxon>
        <taxon>Fusobacteriia</taxon>
        <taxon>Fusobacteriales</taxon>
        <taxon>Fusobacteriaceae</taxon>
        <taxon>Fusobacterium</taxon>
    </lineage>
</organism>
<dbReference type="HAMAP" id="MF_00182">
    <property type="entry name" value="Formyl_trans"/>
    <property type="match status" value="1"/>
</dbReference>
<dbReference type="PANTHER" id="PTHR11138:SF5">
    <property type="entry name" value="METHIONYL-TRNA FORMYLTRANSFERASE, MITOCHONDRIAL"/>
    <property type="match status" value="1"/>
</dbReference>
<dbReference type="InterPro" id="IPR002376">
    <property type="entry name" value="Formyl_transf_N"/>
</dbReference>
<evidence type="ECO:0000259" key="6">
    <source>
        <dbReference type="Pfam" id="PF00551"/>
    </source>
</evidence>
<evidence type="ECO:0000313" key="8">
    <source>
        <dbReference type="EMBL" id="PIM93161.1"/>
    </source>
</evidence>
<reference evidence="8 9" key="1">
    <citation type="submission" date="2017-08" db="EMBL/GenBank/DDBJ databases">
        <title>Analysis of Fusobacterium persistence and antibiotic response in human colorectal.</title>
        <authorList>
            <person name="Bullman S."/>
        </authorList>
    </citation>
    <scope>NUCLEOTIDE SEQUENCE [LARGE SCALE GENOMIC DNA]</scope>
    <source>
        <strain evidence="8 9">P2_CP</strain>
    </source>
</reference>
<dbReference type="SUPFAM" id="SSF50486">
    <property type="entry name" value="FMT C-terminal domain-like"/>
    <property type="match status" value="1"/>
</dbReference>
<dbReference type="InterPro" id="IPR041711">
    <property type="entry name" value="Met-tRNA-FMT_N"/>
</dbReference>
<dbReference type="InterPro" id="IPR001555">
    <property type="entry name" value="GART_AS"/>
</dbReference>
<dbReference type="SUPFAM" id="SSF53328">
    <property type="entry name" value="Formyltransferase"/>
    <property type="match status" value="1"/>
</dbReference>
<dbReference type="PROSITE" id="PS00373">
    <property type="entry name" value="GART"/>
    <property type="match status" value="1"/>
</dbReference>
<evidence type="ECO:0000313" key="9">
    <source>
        <dbReference type="Proteomes" id="UP000230719"/>
    </source>
</evidence>
<comment type="catalytic activity">
    <reaction evidence="5">
        <text>L-methionyl-tRNA(fMet) + (6R)-10-formyltetrahydrofolate = N-formyl-L-methionyl-tRNA(fMet) + (6S)-5,6,7,8-tetrahydrofolate + H(+)</text>
        <dbReference type="Rhea" id="RHEA:24380"/>
        <dbReference type="Rhea" id="RHEA-COMP:9952"/>
        <dbReference type="Rhea" id="RHEA-COMP:9953"/>
        <dbReference type="ChEBI" id="CHEBI:15378"/>
        <dbReference type="ChEBI" id="CHEBI:57453"/>
        <dbReference type="ChEBI" id="CHEBI:78530"/>
        <dbReference type="ChEBI" id="CHEBI:78844"/>
        <dbReference type="ChEBI" id="CHEBI:195366"/>
        <dbReference type="EC" id="2.1.2.9"/>
    </reaction>
</comment>
<comment type="similarity">
    <text evidence="1 5">Belongs to the Fmt family.</text>
</comment>
<evidence type="ECO:0000259" key="7">
    <source>
        <dbReference type="Pfam" id="PF02911"/>
    </source>
</evidence>
<dbReference type="InterPro" id="IPR011034">
    <property type="entry name" value="Formyl_transferase-like_C_sf"/>
</dbReference>
<dbReference type="PANTHER" id="PTHR11138">
    <property type="entry name" value="METHIONYL-TRNA FORMYLTRANSFERASE"/>
    <property type="match status" value="1"/>
</dbReference>
<evidence type="ECO:0000256" key="1">
    <source>
        <dbReference type="ARBA" id="ARBA00010699"/>
    </source>
</evidence>
<accession>A0A2G9FJW4</accession>
<dbReference type="InterPro" id="IPR036477">
    <property type="entry name" value="Formyl_transf_N_sf"/>
</dbReference>
<dbReference type="InterPro" id="IPR005794">
    <property type="entry name" value="Fmt"/>
</dbReference>
<feature type="binding site" evidence="5">
    <location>
        <begin position="108"/>
        <end position="111"/>
    </location>
    <ligand>
        <name>(6S)-5,6,7,8-tetrahydrofolate</name>
        <dbReference type="ChEBI" id="CHEBI:57453"/>
    </ligand>
</feature>
<protein>
    <recommendedName>
        <fullName evidence="2 5">Methionyl-tRNA formyltransferase</fullName>
        <ecNumber evidence="2 5">2.1.2.9</ecNumber>
    </recommendedName>
</protein>
<evidence type="ECO:0000256" key="4">
    <source>
        <dbReference type="ARBA" id="ARBA00022917"/>
    </source>
</evidence>
<sequence length="310" mass="34763">MRIIFMGTPMFALPSLEKIYKEHEVIAVFTKADKPNARGKKIKYSPIKEFALANNLRIYQPETFKDEALIEEIKNMQPDLIVVVAYGKILPKEVLDIPKYGIINLHSSLLPRFRGAAPINAAIINGDKKSGVSIMYVEEELDAGDVILQEETEITDEDTFLSLHDRLKDIGADLLLKAIELIEKGEAKAQKQDKNLVTFVKPFKKEDCKIDWAKTSREIFNFIRGMNPVPTAFSNLNGIVIKIYETKINDKVYNNATCGEIVEYLKGKGIVVKTADGSLIITSAKPENKKQMSGVDLINGKFLKIGEKLC</sequence>
<keyword evidence="3 5" id="KW-0808">Transferase</keyword>
<gene>
    <name evidence="5" type="primary">fmt</name>
    <name evidence="8" type="ORF">CI114_01855</name>
</gene>
<feature type="domain" description="Formyl transferase N-terminal" evidence="6">
    <location>
        <begin position="1"/>
        <end position="179"/>
    </location>
</feature>
<dbReference type="Pfam" id="PF02911">
    <property type="entry name" value="Formyl_trans_C"/>
    <property type="match status" value="1"/>
</dbReference>
<proteinExistence type="inferred from homology"/>
<dbReference type="EC" id="2.1.2.9" evidence="2 5"/>
<feature type="domain" description="Formyl transferase C-terminal" evidence="7">
    <location>
        <begin position="204"/>
        <end position="301"/>
    </location>
</feature>
<name>A0A2G9FJW4_9FUSO</name>
<evidence type="ECO:0000256" key="5">
    <source>
        <dbReference type="HAMAP-Rule" id="MF_00182"/>
    </source>
</evidence>
<dbReference type="Pfam" id="PF00551">
    <property type="entry name" value="Formyl_trans_N"/>
    <property type="match status" value="1"/>
</dbReference>
<evidence type="ECO:0000256" key="2">
    <source>
        <dbReference type="ARBA" id="ARBA00012261"/>
    </source>
</evidence>
<dbReference type="Gene3D" id="3.40.50.12230">
    <property type="match status" value="1"/>
</dbReference>
<keyword evidence="4 5" id="KW-0648">Protein biosynthesis</keyword>
<dbReference type="CDD" id="cd08646">
    <property type="entry name" value="FMT_core_Met-tRNA-FMT_N"/>
    <property type="match status" value="1"/>
</dbReference>
<dbReference type="NCBIfam" id="TIGR00460">
    <property type="entry name" value="fmt"/>
    <property type="match status" value="1"/>
</dbReference>
<dbReference type="InterPro" id="IPR005793">
    <property type="entry name" value="Formyl_trans_C"/>
</dbReference>
<dbReference type="RefSeq" id="WP_158409795.1">
    <property type="nucleotide sequence ID" value="NZ_CP056023.1"/>
</dbReference>
<dbReference type="GO" id="GO:0005829">
    <property type="term" value="C:cytosol"/>
    <property type="evidence" value="ECO:0007669"/>
    <property type="project" value="TreeGrafter"/>
</dbReference>
<dbReference type="CDD" id="cd08704">
    <property type="entry name" value="Met_tRNA_FMT_C"/>
    <property type="match status" value="1"/>
</dbReference>
<dbReference type="FunFam" id="3.40.50.12230:FF:000001">
    <property type="entry name" value="Methionyl-tRNA formyltransferase"/>
    <property type="match status" value="1"/>
</dbReference>